<dbReference type="InterPro" id="IPR036187">
    <property type="entry name" value="DNA_mismatch_repair_MutS_sf"/>
</dbReference>
<protein>
    <recommendedName>
        <fullName evidence="7">Endonuclease MutS2</fullName>
        <ecNumber evidence="7">3.1.-.-</ecNumber>
    </recommendedName>
    <alternativeName>
        <fullName evidence="7">Ribosome-associated protein quality control-upstream factor</fullName>
        <shortName evidence="7">RQC-upstream factor</shortName>
        <shortName evidence="7">RqcU</shortName>
        <ecNumber evidence="7">3.6.4.-</ecNumber>
    </alternativeName>
</protein>
<name>A0A0A2C5K5_PROMR</name>
<reference evidence="11" key="1">
    <citation type="journal article" date="2014" name="Sci. Data">
        <title>Genomes of diverse isolates of the marine cyanobacterium Prochlorococcus.</title>
        <authorList>
            <person name="Biller S."/>
            <person name="Berube P."/>
            <person name="Thompson J."/>
            <person name="Kelly L."/>
            <person name="Roggensack S."/>
            <person name="Awad L."/>
            <person name="Roache-Johnson K."/>
            <person name="Ding H."/>
            <person name="Giovannoni S.J."/>
            <person name="Moore L.R."/>
            <person name="Chisholm S.W."/>
        </authorList>
    </citation>
    <scope>NUCLEOTIDE SEQUENCE [LARGE SCALE GENOMIC DNA]</scope>
    <source>
        <strain evidence="11">PAC1</strain>
    </source>
</reference>
<comment type="function">
    <text evidence="7">Acts as a ribosome collision sensor, splitting the ribosome into its 2 subunits. Detects stalled/collided 70S ribosomes which it binds and splits by an ATP-hydrolysis driven conformational change. Acts upstream of the ribosome quality control system (RQC), a ribosome-associated complex that mediates the extraction of incompletely synthesized nascent chains from stalled ribosomes and their subsequent degradation. Probably generates substrates for RQC.</text>
</comment>
<dbReference type="PANTHER" id="PTHR48466">
    <property type="entry name" value="OS10G0509000 PROTEIN-RELATED"/>
    <property type="match status" value="1"/>
</dbReference>
<dbReference type="EC" id="3.6.4.-" evidence="7"/>
<comment type="subunit">
    <text evidence="7">Homodimer. Binds to stalled ribosomes, contacting rRNA.</text>
</comment>
<feature type="coiled-coil region" evidence="8">
    <location>
        <begin position="538"/>
        <end position="568"/>
    </location>
</feature>
<dbReference type="Gene3D" id="3.40.50.300">
    <property type="entry name" value="P-loop containing nucleotide triphosphate hydrolases"/>
    <property type="match status" value="1"/>
</dbReference>
<dbReference type="PROSITE" id="PS50828">
    <property type="entry name" value="SMR"/>
    <property type="match status" value="1"/>
</dbReference>
<evidence type="ECO:0000256" key="7">
    <source>
        <dbReference type="HAMAP-Rule" id="MF_00092"/>
    </source>
</evidence>
<evidence type="ECO:0000313" key="11">
    <source>
        <dbReference type="Proteomes" id="UP000030392"/>
    </source>
</evidence>
<dbReference type="GO" id="GO:0043023">
    <property type="term" value="F:ribosomal large subunit binding"/>
    <property type="evidence" value="ECO:0007669"/>
    <property type="project" value="UniProtKB-UniRule"/>
</dbReference>
<dbReference type="GO" id="GO:0072344">
    <property type="term" value="P:rescue of stalled ribosome"/>
    <property type="evidence" value="ECO:0007669"/>
    <property type="project" value="UniProtKB-UniRule"/>
</dbReference>
<dbReference type="GO" id="GO:0005524">
    <property type="term" value="F:ATP binding"/>
    <property type="evidence" value="ECO:0007669"/>
    <property type="project" value="UniProtKB-UniRule"/>
</dbReference>
<dbReference type="Proteomes" id="UP000030392">
    <property type="component" value="Unassembled WGS sequence"/>
</dbReference>
<dbReference type="SUPFAM" id="SSF52540">
    <property type="entry name" value="P-loop containing nucleoside triphosphate hydrolases"/>
    <property type="match status" value="1"/>
</dbReference>
<dbReference type="Pfam" id="PF01713">
    <property type="entry name" value="Smr"/>
    <property type="match status" value="1"/>
</dbReference>
<dbReference type="GO" id="GO:0140664">
    <property type="term" value="F:ATP-dependent DNA damage sensor activity"/>
    <property type="evidence" value="ECO:0007669"/>
    <property type="project" value="InterPro"/>
</dbReference>
<evidence type="ECO:0000313" key="10">
    <source>
        <dbReference type="EMBL" id="KGG21626.1"/>
    </source>
</evidence>
<dbReference type="FunFam" id="3.40.50.300:FF:000830">
    <property type="entry name" value="Endonuclease MutS2"/>
    <property type="match status" value="1"/>
</dbReference>
<dbReference type="PROSITE" id="PS00486">
    <property type="entry name" value="DNA_MISMATCH_REPAIR_2"/>
    <property type="match status" value="1"/>
</dbReference>
<dbReference type="InterPro" id="IPR027417">
    <property type="entry name" value="P-loop_NTPase"/>
</dbReference>
<evidence type="ECO:0000256" key="5">
    <source>
        <dbReference type="ARBA" id="ARBA00022884"/>
    </source>
</evidence>
<evidence type="ECO:0000256" key="4">
    <source>
        <dbReference type="ARBA" id="ARBA00022840"/>
    </source>
</evidence>
<keyword evidence="3 7" id="KW-0378">Hydrolase</keyword>
<evidence type="ECO:0000256" key="3">
    <source>
        <dbReference type="ARBA" id="ARBA00022801"/>
    </source>
</evidence>
<feature type="domain" description="Smr" evidence="9">
    <location>
        <begin position="732"/>
        <end position="803"/>
    </location>
</feature>
<dbReference type="AlphaFoldDB" id="A0A0A2C5K5"/>
<dbReference type="SUPFAM" id="SSF160443">
    <property type="entry name" value="SMR domain-like"/>
    <property type="match status" value="1"/>
</dbReference>
<dbReference type="Pfam" id="PF00488">
    <property type="entry name" value="MutS_V"/>
    <property type="match status" value="1"/>
</dbReference>
<dbReference type="InterPro" id="IPR000432">
    <property type="entry name" value="DNA_mismatch_repair_MutS_C"/>
</dbReference>
<dbReference type="GO" id="GO:0030983">
    <property type="term" value="F:mismatched DNA binding"/>
    <property type="evidence" value="ECO:0007669"/>
    <property type="project" value="InterPro"/>
</dbReference>
<keyword evidence="2 7" id="KW-0547">Nucleotide-binding</keyword>
<dbReference type="InterPro" id="IPR036063">
    <property type="entry name" value="Smr_dom_sf"/>
</dbReference>
<comment type="similarity">
    <text evidence="7">Belongs to the DNA mismatch repair MutS family. MutS2 subfamily.</text>
</comment>
<dbReference type="PANTHER" id="PTHR48466:SF2">
    <property type="entry name" value="OS10G0509000 PROTEIN"/>
    <property type="match status" value="1"/>
</dbReference>
<keyword evidence="8" id="KW-0175">Coiled coil</keyword>
<dbReference type="NCBIfam" id="TIGR01069">
    <property type="entry name" value="mutS2"/>
    <property type="match status" value="1"/>
</dbReference>
<dbReference type="SMART" id="SM00533">
    <property type="entry name" value="MUTSd"/>
    <property type="match status" value="1"/>
</dbReference>
<evidence type="ECO:0000256" key="6">
    <source>
        <dbReference type="ARBA" id="ARBA00023125"/>
    </source>
</evidence>
<keyword evidence="4 7" id="KW-0067">ATP-binding</keyword>
<evidence type="ECO:0000256" key="2">
    <source>
        <dbReference type="ARBA" id="ARBA00022741"/>
    </source>
</evidence>
<dbReference type="HAMAP" id="MF_00092">
    <property type="entry name" value="MutS2"/>
    <property type="match status" value="1"/>
</dbReference>
<dbReference type="GO" id="GO:0045910">
    <property type="term" value="P:negative regulation of DNA recombination"/>
    <property type="evidence" value="ECO:0007669"/>
    <property type="project" value="InterPro"/>
</dbReference>
<accession>A0A0A2C5K5</accession>
<dbReference type="SMART" id="SM00534">
    <property type="entry name" value="MUTSac"/>
    <property type="match status" value="1"/>
</dbReference>
<dbReference type="InterPro" id="IPR045076">
    <property type="entry name" value="MutS"/>
</dbReference>
<dbReference type="InterPro" id="IPR002625">
    <property type="entry name" value="Smr_dom"/>
</dbReference>
<comment type="function">
    <text evidence="7">Endonuclease that is involved in the suppression of homologous recombination and thus may have a key role in the control of bacterial genetic diversity.</text>
</comment>
<evidence type="ECO:0000256" key="1">
    <source>
        <dbReference type="ARBA" id="ARBA00022730"/>
    </source>
</evidence>
<dbReference type="EMBL" id="JNAX01000005">
    <property type="protein sequence ID" value="KGG21626.1"/>
    <property type="molecule type" value="Genomic_DNA"/>
</dbReference>
<keyword evidence="1 7" id="KW-0699">rRNA-binding</keyword>
<evidence type="ECO:0000256" key="8">
    <source>
        <dbReference type="SAM" id="Coils"/>
    </source>
</evidence>
<sequence>MGLTKNHDDSKKTQIISESLDLLEWPTVCSHLSTFALTQQGRKKCESFDLPRNLSLSQELLSQTLEIGSLDSSLNEGISFDGVHDLENILLICSKGGIAIGEDLLKVADTLRAARKLRKLIFDQVIRPRLSELLKDVATLPDLQKLLEFGLDEGGRIADRASPKLSELRRYRNSVRLQRKDILQDIIRKYGGLLQDNIISERYGRPVLAFKAGTSDQIKGMVHDSSASGNTIYVEPQVVISIGNRLAKIDSEISDEERRLLADWSKEVGLNAIVIAHLVEILLQIEFALSRARYSKWLNGVPAILDQEEHSLFEIKDFRHPLLVWNDFHEKKNTVVPTSFDVAPDLKVVAITGPNTGGKTVALKSIGLAVLMAKAGLLLPCTGSPRLPWCKNVFADIGDEQSLQQNLSTFSGHILRISRILEAIDVFPGTTLVLLDEVGAGTDPTEGTALAMALLQVMANRARLTIATTHFGQLKALKYSDSRFENASVSFDSETIQPTFHLQWGIPGRSNAIEISKRLGLDEQVIISAQKFINPERVDNVNQVIQGLEKQRERQQSAAEDAAALLAKTELLHEELLNSWQKQRQQSEEFNEQGRFKLESSIREGQKEVRHLIKRLRDQNASGETARIAGQRLRQIEKGYRNDKRINHTQSWTPKIGEKVRLSSIGKAGEIISFSDDGMQLTVLCGVFRSKVNLTEVESLDGQKVEINQSVQVKTSQVRKNLSLVRTKKNTLDVRGLRVHEAEGVIEEKLRNCSGALWVIHGIGSGKLKKGLRKWFDSLPYIEKVADAEPHDGGTGCSVVWMVD</sequence>
<evidence type="ECO:0000259" key="9">
    <source>
        <dbReference type="PROSITE" id="PS50828"/>
    </source>
</evidence>
<dbReference type="InterPro" id="IPR046893">
    <property type="entry name" value="MSSS"/>
</dbReference>
<proteinExistence type="inferred from homology"/>
<keyword evidence="6 7" id="KW-0238">DNA-binding</keyword>
<keyword evidence="7" id="KW-0255">Endonuclease</keyword>
<dbReference type="GO" id="GO:0004519">
    <property type="term" value="F:endonuclease activity"/>
    <property type="evidence" value="ECO:0007669"/>
    <property type="project" value="UniProtKB-UniRule"/>
</dbReference>
<dbReference type="InterPro" id="IPR005747">
    <property type="entry name" value="MutS2"/>
</dbReference>
<comment type="caution">
    <text evidence="10">The sequence shown here is derived from an EMBL/GenBank/DDBJ whole genome shotgun (WGS) entry which is preliminary data.</text>
</comment>
<keyword evidence="5 7" id="KW-0694">RNA-binding</keyword>
<dbReference type="RefSeq" id="WP_036904611.1">
    <property type="nucleotide sequence ID" value="NZ_CP138967.1"/>
</dbReference>
<dbReference type="GO" id="GO:0006298">
    <property type="term" value="P:mismatch repair"/>
    <property type="evidence" value="ECO:0007669"/>
    <property type="project" value="InterPro"/>
</dbReference>
<organism evidence="10 11">
    <name type="scientific">Prochlorococcus marinus str. PAC1</name>
    <dbReference type="NCBI Taxonomy" id="59924"/>
    <lineage>
        <taxon>Bacteria</taxon>
        <taxon>Bacillati</taxon>
        <taxon>Cyanobacteriota</taxon>
        <taxon>Cyanophyceae</taxon>
        <taxon>Synechococcales</taxon>
        <taxon>Prochlorococcaceae</taxon>
        <taxon>Prochlorococcus</taxon>
    </lineage>
</organism>
<dbReference type="EC" id="3.1.-.-" evidence="7"/>
<dbReference type="GO" id="GO:0019843">
    <property type="term" value="F:rRNA binding"/>
    <property type="evidence" value="ECO:0007669"/>
    <property type="project" value="UniProtKB-UniRule"/>
</dbReference>
<dbReference type="Pfam" id="PF20297">
    <property type="entry name" value="MSSS"/>
    <property type="match status" value="1"/>
</dbReference>
<dbReference type="SMART" id="SM00463">
    <property type="entry name" value="SMR"/>
    <property type="match status" value="1"/>
</dbReference>
<dbReference type="PIRSF" id="PIRSF005814">
    <property type="entry name" value="MutS_YshD"/>
    <property type="match status" value="1"/>
</dbReference>
<keyword evidence="7" id="KW-0540">Nuclease</keyword>
<dbReference type="SUPFAM" id="SSF48334">
    <property type="entry name" value="DNA repair protein MutS, domain III"/>
    <property type="match status" value="1"/>
</dbReference>
<dbReference type="Gene3D" id="3.30.1370.110">
    <property type="match status" value="1"/>
</dbReference>
<gene>
    <name evidence="7" type="primary">mutS2</name>
    <name evidence="7" type="synonym">rqcU</name>
    <name evidence="10" type="ORF">EV03_0364</name>
</gene>
<feature type="binding site" evidence="7">
    <location>
        <begin position="353"/>
        <end position="360"/>
    </location>
    <ligand>
        <name>ATP</name>
        <dbReference type="ChEBI" id="CHEBI:30616"/>
    </ligand>
</feature>
<dbReference type="GO" id="GO:0016887">
    <property type="term" value="F:ATP hydrolysis activity"/>
    <property type="evidence" value="ECO:0007669"/>
    <property type="project" value="InterPro"/>
</dbReference>
<dbReference type="InterPro" id="IPR007696">
    <property type="entry name" value="DNA_mismatch_repair_MutS_core"/>
</dbReference>